<evidence type="ECO:0000256" key="1">
    <source>
        <dbReference type="SAM" id="MobiDB-lite"/>
    </source>
</evidence>
<dbReference type="HOGENOM" id="CLU_183945_0_0_1"/>
<proteinExistence type="predicted"/>
<dbReference type="AlphaFoldDB" id="A0A0C2F4L2"/>
<feature type="region of interest" description="Disordered" evidence="1">
    <location>
        <begin position="40"/>
        <end position="70"/>
    </location>
</feature>
<reference evidence="2 3" key="1">
    <citation type="journal article" date="2014" name="BMC Genomics">
        <title>Comparative genomics of the major fungal agents of human and animal Sporotrichosis: Sporothrix schenckii and Sporothrix brasiliensis.</title>
        <authorList>
            <person name="Teixeira M.M."/>
            <person name="de Almeida L.G."/>
            <person name="Kubitschek-Barreira P."/>
            <person name="Alves F.L."/>
            <person name="Kioshima E.S."/>
            <person name="Abadio A.K."/>
            <person name="Fernandes L."/>
            <person name="Derengowski L.S."/>
            <person name="Ferreira K.S."/>
            <person name="Souza R.C."/>
            <person name="Ruiz J.C."/>
            <person name="de Andrade N.C."/>
            <person name="Paes H.C."/>
            <person name="Nicola A.M."/>
            <person name="Albuquerque P."/>
            <person name="Gerber A.L."/>
            <person name="Martins V.P."/>
            <person name="Peconick L.D."/>
            <person name="Neto A.V."/>
            <person name="Chaucanez C.B."/>
            <person name="Silva P.A."/>
            <person name="Cunha O.L."/>
            <person name="de Oliveira F.F."/>
            <person name="dos Santos T.C."/>
            <person name="Barros A.L."/>
            <person name="Soares M.A."/>
            <person name="de Oliveira L.M."/>
            <person name="Marini M.M."/>
            <person name="Villalobos-Duno H."/>
            <person name="Cunha M.M."/>
            <person name="de Hoog S."/>
            <person name="da Silveira J.F."/>
            <person name="Henrissat B."/>
            <person name="Nino-Vega G.A."/>
            <person name="Cisalpino P.S."/>
            <person name="Mora-Montes H.M."/>
            <person name="Almeida S.R."/>
            <person name="Stajich J.E."/>
            <person name="Lopes-Bezerra L.M."/>
            <person name="Vasconcelos A.T."/>
            <person name="Felipe M.S."/>
        </authorList>
    </citation>
    <scope>NUCLEOTIDE SEQUENCE [LARGE SCALE GENOMIC DNA]</scope>
    <source>
        <strain evidence="2 3">5110</strain>
    </source>
</reference>
<sequence length="101" mass="11184">MAPWSLIIRAVMALEDVFVQRLLASPSFHHVVRRIHRGVQEARYGRDPSEPLRKGEATANPSTNGGSGSRGFLSHFIEELGLQARGRATQIPKDVPAKKKK</sequence>
<name>A0A0C2F4L2_9PEZI</name>
<dbReference type="RefSeq" id="XP_040621859.1">
    <property type="nucleotide sequence ID" value="XM_040764531.1"/>
</dbReference>
<evidence type="ECO:0000313" key="2">
    <source>
        <dbReference type="EMBL" id="KIH93849.1"/>
    </source>
</evidence>
<dbReference type="VEuPathDB" id="FungiDB:SPBR_06269"/>
<dbReference type="OrthoDB" id="4138121at2759"/>
<feature type="compositionally biased region" description="Basic and acidic residues" evidence="1">
    <location>
        <begin position="40"/>
        <end position="56"/>
    </location>
</feature>
<dbReference type="EMBL" id="AWTV01000004">
    <property type="protein sequence ID" value="KIH93849.1"/>
    <property type="molecule type" value="Genomic_DNA"/>
</dbReference>
<accession>A0A0C2F4L2</accession>
<protein>
    <submittedName>
        <fullName evidence="2">Uncharacterized protein</fullName>
    </submittedName>
</protein>
<keyword evidence="3" id="KW-1185">Reference proteome</keyword>
<evidence type="ECO:0000313" key="3">
    <source>
        <dbReference type="Proteomes" id="UP000031575"/>
    </source>
</evidence>
<dbReference type="Pfam" id="PF10906">
    <property type="entry name" value="Mrx7"/>
    <property type="match status" value="1"/>
</dbReference>
<comment type="caution">
    <text evidence="2">The sequence shown here is derived from an EMBL/GenBank/DDBJ whole genome shotgun (WGS) entry which is preliminary data.</text>
</comment>
<gene>
    <name evidence="2" type="ORF">SPBR_06269</name>
</gene>
<organism evidence="2 3">
    <name type="scientific">Sporothrix brasiliensis 5110</name>
    <dbReference type="NCBI Taxonomy" id="1398154"/>
    <lineage>
        <taxon>Eukaryota</taxon>
        <taxon>Fungi</taxon>
        <taxon>Dikarya</taxon>
        <taxon>Ascomycota</taxon>
        <taxon>Pezizomycotina</taxon>
        <taxon>Sordariomycetes</taxon>
        <taxon>Sordariomycetidae</taxon>
        <taxon>Ophiostomatales</taxon>
        <taxon>Ophiostomataceae</taxon>
        <taxon>Sporothrix</taxon>
    </lineage>
</organism>
<dbReference type="GeneID" id="63679452"/>
<dbReference type="Proteomes" id="UP000031575">
    <property type="component" value="Unassembled WGS sequence"/>
</dbReference>
<dbReference type="InterPro" id="IPR020301">
    <property type="entry name" value="Mrx7"/>
</dbReference>